<proteinExistence type="predicted"/>
<evidence type="ECO:0000256" key="1">
    <source>
        <dbReference type="SAM" id="MobiDB-lite"/>
    </source>
</evidence>
<dbReference type="Proteomes" id="UP000230709">
    <property type="component" value="Chromosome"/>
</dbReference>
<dbReference type="KEGG" id="mtw:CQW49_13845"/>
<gene>
    <name evidence="2" type="ORF">CQW49_13845</name>
</gene>
<feature type="region of interest" description="Disordered" evidence="1">
    <location>
        <begin position="1"/>
        <end position="27"/>
    </location>
</feature>
<dbReference type="EMBL" id="CP023737">
    <property type="protein sequence ID" value="ATQ68845.1"/>
    <property type="molecule type" value="Genomic_DNA"/>
</dbReference>
<protein>
    <submittedName>
        <fullName evidence="2">Uncharacterized protein</fullName>
    </submittedName>
</protein>
<name>A0A2D2D1F8_METT3</name>
<organism evidence="2 3">
    <name type="scientific">Methylosinus trichosporium (strain ATCC 35070 / NCIMB 11131 / UNIQEM 75 / OB3b)</name>
    <dbReference type="NCBI Taxonomy" id="595536"/>
    <lineage>
        <taxon>Bacteria</taxon>
        <taxon>Pseudomonadati</taxon>
        <taxon>Pseudomonadota</taxon>
        <taxon>Alphaproteobacteria</taxon>
        <taxon>Hyphomicrobiales</taxon>
        <taxon>Methylocystaceae</taxon>
        <taxon>Methylosinus</taxon>
    </lineage>
</organism>
<accession>A0A2D2D1F8</accession>
<evidence type="ECO:0000313" key="3">
    <source>
        <dbReference type="Proteomes" id="UP000230709"/>
    </source>
</evidence>
<reference evidence="3" key="1">
    <citation type="submission" date="2017-10" db="EMBL/GenBank/DDBJ databases">
        <title>Completed PacBio SMRT sequence of Methylosinus trichosporium OB3b reveals presence of a third large plasmid.</title>
        <authorList>
            <person name="Charles T.C."/>
            <person name="Lynch M.D.J."/>
            <person name="Heil J.R."/>
            <person name="Cheng J."/>
        </authorList>
    </citation>
    <scope>NUCLEOTIDE SEQUENCE [LARGE SCALE GENOMIC DNA]</scope>
    <source>
        <strain evidence="3">OB3b</strain>
    </source>
</reference>
<evidence type="ECO:0000313" key="2">
    <source>
        <dbReference type="EMBL" id="ATQ68845.1"/>
    </source>
</evidence>
<sequence>MGGTPSAVKSIIESSGARRASAAGRQSRSIIITGPRAAYPARPRVARVRGVASRGLLVPIAE</sequence>
<feature type="compositionally biased region" description="Low complexity" evidence="1">
    <location>
        <begin position="10"/>
        <end position="27"/>
    </location>
</feature>
<dbReference type="AlphaFoldDB" id="A0A2D2D1F8"/>
<keyword evidence="3" id="KW-1185">Reference proteome</keyword>